<dbReference type="EMBL" id="CAXLJM020000038">
    <property type="protein sequence ID" value="CAL8107159.1"/>
    <property type="molecule type" value="Genomic_DNA"/>
</dbReference>
<dbReference type="Proteomes" id="UP001642540">
    <property type="component" value="Unassembled WGS sequence"/>
</dbReference>
<name>A0ABP1QL64_9HEXA</name>
<feature type="transmembrane region" description="Helical" evidence="8">
    <location>
        <begin position="123"/>
        <end position="146"/>
    </location>
</feature>
<feature type="transmembrane region" description="Helical" evidence="8">
    <location>
        <begin position="81"/>
        <end position="111"/>
    </location>
</feature>
<dbReference type="InterPro" id="IPR007007">
    <property type="entry name" value="Ninjurin"/>
</dbReference>
<evidence type="ECO:0000256" key="5">
    <source>
        <dbReference type="ARBA" id="ARBA00022989"/>
    </source>
</evidence>
<reference evidence="9 10" key="1">
    <citation type="submission" date="2024-08" db="EMBL/GenBank/DDBJ databases">
        <authorList>
            <person name="Cucini C."/>
            <person name="Frati F."/>
        </authorList>
    </citation>
    <scope>NUCLEOTIDE SEQUENCE [LARGE SCALE GENOMIC DNA]</scope>
</reference>
<evidence type="ECO:0000256" key="3">
    <source>
        <dbReference type="ARBA" id="ARBA00022692"/>
    </source>
</evidence>
<feature type="compositionally biased region" description="Acidic residues" evidence="7">
    <location>
        <begin position="9"/>
        <end position="21"/>
    </location>
</feature>
<dbReference type="PANTHER" id="PTHR12316:SF17">
    <property type="entry name" value="NINJURIN C, ISOFORM D"/>
    <property type="match status" value="1"/>
</dbReference>
<evidence type="ECO:0000256" key="8">
    <source>
        <dbReference type="SAM" id="Phobius"/>
    </source>
</evidence>
<sequence length="206" mass="22908">MNHHIDTPDYPDSDSEAEEVAMTEVGPGDENEGKGQQSNMNMNRYATKKTIAQGMLDIALLTANASQLKYVLQVGKDRHPFYTLMVTLIGVSLALQVSVGISFLFIGALNINKPKSQRIADILNNLITIQIFIITVINVVISSFGIEHIVLEEEKFLRSEAKRLSSQGIVRRETPMLLETGNLHPLSLLPFNKSASGRVRFDERDI</sequence>
<evidence type="ECO:0000256" key="2">
    <source>
        <dbReference type="ARBA" id="ARBA00008141"/>
    </source>
</evidence>
<keyword evidence="5 8" id="KW-1133">Transmembrane helix</keyword>
<evidence type="ECO:0000256" key="4">
    <source>
        <dbReference type="ARBA" id="ARBA00022889"/>
    </source>
</evidence>
<dbReference type="Pfam" id="PF04923">
    <property type="entry name" value="Ninjurin"/>
    <property type="match status" value="1"/>
</dbReference>
<gene>
    <name evidence="9" type="ORF">ODALV1_LOCUS12588</name>
</gene>
<evidence type="ECO:0000313" key="10">
    <source>
        <dbReference type="Proteomes" id="UP001642540"/>
    </source>
</evidence>
<accession>A0ABP1QL64</accession>
<comment type="caution">
    <text evidence="9">The sequence shown here is derived from an EMBL/GenBank/DDBJ whole genome shotgun (WGS) entry which is preliminary data.</text>
</comment>
<evidence type="ECO:0000256" key="1">
    <source>
        <dbReference type="ARBA" id="ARBA00004141"/>
    </source>
</evidence>
<keyword evidence="10" id="KW-1185">Reference proteome</keyword>
<dbReference type="PANTHER" id="PTHR12316">
    <property type="entry name" value="NINJURIN-RELATED"/>
    <property type="match status" value="1"/>
</dbReference>
<feature type="region of interest" description="Disordered" evidence="7">
    <location>
        <begin position="1"/>
        <end position="40"/>
    </location>
</feature>
<protein>
    <recommendedName>
        <fullName evidence="11">Ninjurin-1</fullName>
    </recommendedName>
</protein>
<evidence type="ECO:0008006" key="11">
    <source>
        <dbReference type="Google" id="ProtNLM"/>
    </source>
</evidence>
<keyword evidence="3 8" id="KW-0812">Transmembrane</keyword>
<keyword evidence="6 8" id="KW-0472">Membrane</keyword>
<evidence type="ECO:0000313" key="9">
    <source>
        <dbReference type="EMBL" id="CAL8107159.1"/>
    </source>
</evidence>
<comment type="similarity">
    <text evidence="2">Belongs to the ninjurin family.</text>
</comment>
<organism evidence="9 10">
    <name type="scientific">Orchesella dallaii</name>
    <dbReference type="NCBI Taxonomy" id="48710"/>
    <lineage>
        <taxon>Eukaryota</taxon>
        <taxon>Metazoa</taxon>
        <taxon>Ecdysozoa</taxon>
        <taxon>Arthropoda</taxon>
        <taxon>Hexapoda</taxon>
        <taxon>Collembola</taxon>
        <taxon>Entomobryomorpha</taxon>
        <taxon>Entomobryoidea</taxon>
        <taxon>Orchesellidae</taxon>
        <taxon>Orchesellinae</taxon>
        <taxon>Orchesella</taxon>
    </lineage>
</organism>
<evidence type="ECO:0000256" key="6">
    <source>
        <dbReference type="ARBA" id="ARBA00023136"/>
    </source>
</evidence>
<evidence type="ECO:0000256" key="7">
    <source>
        <dbReference type="SAM" id="MobiDB-lite"/>
    </source>
</evidence>
<proteinExistence type="inferred from homology"/>
<comment type="subcellular location">
    <subcellularLocation>
        <location evidence="1">Membrane</location>
        <topology evidence="1">Multi-pass membrane protein</topology>
    </subcellularLocation>
</comment>
<keyword evidence="4" id="KW-0130">Cell adhesion</keyword>